<gene>
    <name evidence="1" type="ORF">PVT71_18290</name>
</gene>
<reference evidence="1" key="1">
    <citation type="submission" date="2023-02" db="EMBL/GenBank/DDBJ databases">
        <title>Description and genomic characterization of Salipiger bruguierae sp. nov., isolated from the sediment of mangrove plant Bruguiera sexangula.</title>
        <authorList>
            <person name="Long M."/>
        </authorList>
    </citation>
    <scope>NUCLEOTIDE SEQUENCE</scope>
    <source>
        <strain evidence="1">H15</strain>
    </source>
</reference>
<organism evidence="1">
    <name type="scientific">Alloyangia sp. H15</name>
    <dbReference type="NCBI Taxonomy" id="3029062"/>
    <lineage>
        <taxon>Bacteria</taxon>
        <taxon>Pseudomonadati</taxon>
        <taxon>Pseudomonadota</taxon>
        <taxon>Alphaproteobacteria</taxon>
        <taxon>Rhodobacterales</taxon>
        <taxon>Roseobacteraceae</taxon>
        <taxon>Alloyangia</taxon>
    </lineage>
</organism>
<dbReference type="EMBL" id="CP123385">
    <property type="protein sequence ID" value="XCC96619.1"/>
    <property type="molecule type" value="Genomic_DNA"/>
</dbReference>
<dbReference type="AlphaFoldDB" id="A0AAU8AQI4"/>
<accession>A0AAU8AQI4</accession>
<name>A0AAU8AQI4_9RHOB</name>
<proteinExistence type="predicted"/>
<dbReference type="Pfam" id="PF06199">
    <property type="entry name" value="Phage_tail_2"/>
    <property type="match status" value="1"/>
</dbReference>
<dbReference type="InterPro" id="IPR011855">
    <property type="entry name" value="Phgtail_TP901_1"/>
</dbReference>
<sequence>MAKQKGRTLLIKLSNGQESPTFETLCALTTKTLTINNEEIDVTTADCTAPNGALWTEVLDGVKRVSLSGNGISKKDNAEARLASVAMSSPPVVDAEIIVPNFGTFAGSFFIQSGDFGGDQSGGVTFSLTAASTGVVTFTPEVAV</sequence>
<protein>
    <submittedName>
        <fullName evidence="1">Phage major tail protein, TP901-1 family</fullName>
    </submittedName>
</protein>
<dbReference type="NCBIfam" id="TIGR02126">
    <property type="entry name" value="phgtail_TP901_1"/>
    <property type="match status" value="1"/>
</dbReference>
<dbReference type="RefSeq" id="WP_353475517.1">
    <property type="nucleotide sequence ID" value="NZ_CP123385.1"/>
</dbReference>
<dbReference type="PRINTS" id="PR01996">
    <property type="entry name" value="MTP1FAMILY"/>
</dbReference>
<dbReference type="InterPro" id="IPR022344">
    <property type="entry name" value="GTA_major-tail"/>
</dbReference>
<evidence type="ECO:0000313" key="1">
    <source>
        <dbReference type="EMBL" id="XCC96619.1"/>
    </source>
</evidence>